<feature type="compositionally biased region" description="Basic and acidic residues" evidence="1">
    <location>
        <begin position="38"/>
        <end position="51"/>
    </location>
</feature>
<reference evidence="2" key="1">
    <citation type="submission" date="2023-03" db="EMBL/GenBank/DDBJ databases">
        <title>Actinoallomurus iriomotensis NBRC 103684.</title>
        <authorList>
            <person name="Ichikawa N."/>
            <person name="Sato H."/>
            <person name="Tonouchi N."/>
        </authorList>
    </citation>
    <scope>NUCLEOTIDE SEQUENCE</scope>
    <source>
        <strain evidence="2">NBRC 103684</strain>
    </source>
</reference>
<dbReference type="AlphaFoldDB" id="A0A9W6SFC0"/>
<protein>
    <submittedName>
        <fullName evidence="2">Uncharacterized protein</fullName>
    </submittedName>
</protein>
<keyword evidence="3" id="KW-1185">Reference proteome</keyword>
<evidence type="ECO:0000313" key="3">
    <source>
        <dbReference type="Proteomes" id="UP001165074"/>
    </source>
</evidence>
<sequence length="161" mass="17702">MAQHVCSLKFDAERDGGPLPVAAGDDYHLVPFPYGSAENHDPDNMHAETRGGTRHPFPSDKASALIWPAHEAWGRLYAMIQWETASGGAATELRDQFARDPLGKIDTTCTEHRRASPGMQCFAKSWAIFVSPDVPLGLRVAHNASRSLDVVLAEFKLEYQA</sequence>
<accession>A0A9W6SFC0</accession>
<name>A0A9W6SFC0_9ACTN</name>
<evidence type="ECO:0000313" key="2">
    <source>
        <dbReference type="EMBL" id="GLY91795.1"/>
    </source>
</evidence>
<comment type="caution">
    <text evidence="2">The sequence shown here is derived from an EMBL/GenBank/DDBJ whole genome shotgun (WGS) entry which is preliminary data.</text>
</comment>
<dbReference type="Proteomes" id="UP001165074">
    <property type="component" value="Unassembled WGS sequence"/>
</dbReference>
<evidence type="ECO:0000256" key="1">
    <source>
        <dbReference type="SAM" id="MobiDB-lite"/>
    </source>
</evidence>
<gene>
    <name evidence="2" type="ORF">Airi02_097230</name>
</gene>
<dbReference type="RefSeq" id="WP_285583626.1">
    <property type="nucleotide sequence ID" value="NZ_BSTK01000022.1"/>
</dbReference>
<organism evidence="2 3">
    <name type="scientific">Actinoallomurus iriomotensis</name>
    <dbReference type="NCBI Taxonomy" id="478107"/>
    <lineage>
        <taxon>Bacteria</taxon>
        <taxon>Bacillati</taxon>
        <taxon>Actinomycetota</taxon>
        <taxon>Actinomycetes</taxon>
        <taxon>Streptosporangiales</taxon>
        <taxon>Thermomonosporaceae</taxon>
        <taxon>Actinoallomurus</taxon>
    </lineage>
</organism>
<feature type="region of interest" description="Disordered" evidence="1">
    <location>
        <begin position="38"/>
        <end position="57"/>
    </location>
</feature>
<proteinExistence type="predicted"/>
<dbReference type="EMBL" id="BSTK01000022">
    <property type="protein sequence ID" value="GLY91795.1"/>
    <property type="molecule type" value="Genomic_DNA"/>
</dbReference>